<name>A0ABR8VB56_9BACT</name>
<sequence>MKKESMKFAYRLSALQQQIQSLENRKDIKDETKSLSLRNFKISRQITKV</sequence>
<dbReference type="EMBL" id="JACSPQ010000005">
    <property type="protein sequence ID" value="MBD8001965.1"/>
    <property type="molecule type" value="Genomic_DNA"/>
</dbReference>
<gene>
    <name evidence="1" type="ORF">H9626_07005</name>
</gene>
<dbReference type="Proteomes" id="UP000616346">
    <property type="component" value="Unassembled WGS sequence"/>
</dbReference>
<proteinExistence type="predicted"/>
<comment type="caution">
    <text evidence="1">The sequence shown here is derived from an EMBL/GenBank/DDBJ whole genome shotgun (WGS) entry which is preliminary data.</text>
</comment>
<protein>
    <submittedName>
        <fullName evidence="1">Uncharacterized protein</fullName>
    </submittedName>
</protein>
<accession>A0ABR8VB56</accession>
<dbReference type="RefSeq" id="WP_191710044.1">
    <property type="nucleotide sequence ID" value="NZ_JACSPQ010000005.1"/>
</dbReference>
<evidence type="ECO:0000313" key="2">
    <source>
        <dbReference type="Proteomes" id="UP000616346"/>
    </source>
</evidence>
<organism evidence="1 2">
    <name type="scientific">Phocaeicola faecium</name>
    <dbReference type="NCBI Taxonomy" id="2762213"/>
    <lineage>
        <taxon>Bacteria</taxon>
        <taxon>Pseudomonadati</taxon>
        <taxon>Bacteroidota</taxon>
        <taxon>Bacteroidia</taxon>
        <taxon>Bacteroidales</taxon>
        <taxon>Bacteroidaceae</taxon>
        <taxon>Phocaeicola</taxon>
    </lineage>
</organism>
<evidence type="ECO:0000313" key="1">
    <source>
        <dbReference type="EMBL" id="MBD8001965.1"/>
    </source>
</evidence>
<keyword evidence="2" id="KW-1185">Reference proteome</keyword>
<reference evidence="1 2" key="1">
    <citation type="submission" date="2020-08" db="EMBL/GenBank/DDBJ databases">
        <title>A Genomic Blueprint of the Chicken Gut Microbiome.</title>
        <authorList>
            <person name="Gilroy R."/>
            <person name="Ravi A."/>
            <person name="Getino M."/>
            <person name="Pursley I."/>
            <person name="Horton D.L."/>
            <person name="Alikhan N.-F."/>
            <person name="Baker D."/>
            <person name="Gharbi K."/>
            <person name="Hall N."/>
            <person name="Watson M."/>
            <person name="Adriaenssens E.M."/>
            <person name="Foster-Nyarko E."/>
            <person name="Jarju S."/>
            <person name="Secka A."/>
            <person name="Antonio M."/>
            <person name="Oren A."/>
            <person name="Chaudhuri R."/>
            <person name="La Ragione R.M."/>
            <person name="Hildebrand F."/>
            <person name="Pallen M.J."/>
        </authorList>
    </citation>
    <scope>NUCLEOTIDE SEQUENCE [LARGE SCALE GENOMIC DNA]</scope>
    <source>
        <strain evidence="1 2">Sa1YUN3</strain>
    </source>
</reference>